<dbReference type="RefSeq" id="WP_123435177.1">
    <property type="nucleotide sequence ID" value="NZ_MOBK01000009.1"/>
</dbReference>
<evidence type="ECO:0000313" key="1">
    <source>
        <dbReference type="EMBL" id="RON17902.1"/>
    </source>
</evidence>
<accession>A0A423HXH7</accession>
<sequence>MSETIAWLLEVEGYKGVLIDNYQRALSEQEHFHGRGRSAVIKDLVLRQPDLHPLQQTLRDNGDLIAAQATIAQQAQMIEHLRGGPTPLYTAVDMANAAADGFRDGAASVVVDLSKHHGGQHLPGTERMFLSDVIAAIESAGGTVKDE</sequence>
<evidence type="ECO:0000313" key="2">
    <source>
        <dbReference type="Proteomes" id="UP000285636"/>
    </source>
</evidence>
<proteinExistence type="predicted"/>
<dbReference type="EMBL" id="MOBK01000009">
    <property type="protein sequence ID" value="RON17902.1"/>
    <property type="molecule type" value="Genomic_DNA"/>
</dbReference>
<dbReference type="Proteomes" id="UP000285636">
    <property type="component" value="Unassembled WGS sequence"/>
</dbReference>
<reference evidence="1 2" key="1">
    <citation type="submission" date="2016-10" db="EMBL/GenBank/DDBJ databases">
        <title>Comparative genome analysis of multiple Pseudomonas spp. focuses on biocontrol and plant growth promoting traits.</title>
        <authorList>
            <person name="Tao X.-Y."/>
            <person name="Taylor C.G."/>
        </authorList>
    </citation>
    <scope>NUCLEOTIDE SEQUENCE [LARGE SCALE GENOMIC DNA]</scope>
    <source>
        <strain evidence="1 2">38D7</strain>
    </source>
</reference>
<protein>
    <submittedName>
        <fullName evidence="1">Uncharacterized protein</fullName>
    </submittedName>
</protein>
<comment type="caution">
    <text evidence="1">The sequence shown here is derived from an EMBL/GenBank/DDBJ whole genome shotgun (WGS) entry which is preliminary data.</text>
</comment>
<organism evidence="1 2">
    <name type="scientific">Pseudomonas brassicacearum</name>
    <dbReference type="NCBI Taxonomy" id="930166"/>
    <lineage>
        <taxon>Bacteria</taxon>
        <taxon>Pseudomonadati</taxon>
        <taxon>Pseudomonadota</taxon>
        <taxon>Gammaproteobacteria</taxon>
        <taxon>Pseudomonadales</taxon>
        <taxon>Pseudomonadaceae</taxon>
        <taxon>Pseudomonas</taxon>
    </lineage>
</organism>
<gene>
    <name evidence="1" type="ORF">BK660_21670</name>
</gene>
<dbReference type="AlphaFoldDB" id="A0A423HXH7"/>
<name>A0A423HXH7_9PSED</name>